<keyword evidence="1" id="KW-0472">Membrane</keyword>
<accession>A0A0W8E9D5</accession>
<dbReference type="InterPro" id="IPR007047">
    <property type="entry name" value="Flp_Fap"/>
</dbReference>
<reference evidence="2" key="1">
    <citation type="journal article" date="2015" name="Proc. Natl. Acad. Sci. U.S.A.">
        <title>Networks of energetic and metabolic interactions define dynamics in microbial communities.</title>
        <authorList>
            <person name="Embree M."/>
            <person name="Liu J.K."/>
            <person name="Al-Bassam M.M."/>
            <person name="Zengler K."/>
        </authorList>
    </citation>
    <scope>NUCLEOTIDE SEQUENCE</scope>
</reference>
<dbReference type="Pfam" id="PF04964">
    <property type="entry name" value="Flp_Fap"/>
    <property type="match status" value="1"/>
</dbReference>
<name>A0A0W8E9D5_9ZZZZ</name>
<gene>
    <name evidence="2" type="ORF">ASZ90_017316</name>
</gene>
<evidence type="ECO:0008006" key="3">
    <source>
        <dbReference type="Google" id="ProtNLM"/>
    </source>
</evidence>
<proteinExistence type="predicted"/>
<organism evidence="2">
    <name type="scientific">hydrocarbon metagenome</name>
    <dbReference type="NCBI Taxonomy" id="938273"/>
    <lineage>
        <taxon>unclassified sequences</taxon>
        <taxon>metagenomes</taxon>
        <taxon>ecological metagenomes</taxon>
    </lineage>
</organism>
<keyword evidence="1" id="KW-0812">Transmembrane</keyword>
<comment type="caution">
    <text evidence="2">The sequence shown here is derived from an EMBL/GenBank/DDBJ whole genome shotgun (WGS) entry which is preliminary data.</text>
</comment>
<sequence>MMKNIKALLKDEDGQGMAEYGLIIALIAVVCIAAMIFLGGSISDKFQLIGEEIESASPDGGGGGF</sequence>
<evidence type="ECO:0000256" key="1">
    <source>
        <dbReference type="SAM" id="Phobius"/>
    </source>
</evidence>
<dbReference type="EMBL" id="LNQE01001822">
    <property type="protein sequence ID" value="KUG05243.1"/>
    <property type="molecule type" value="Genomic_DNA"/>
</dbReference>
<feature type="transmembrane region" description="Helical" evidence="1">
    <location>
        <begin position="20"/>
        <end position="38"/>
    </location>
</feature>
<evidence type="ECO:0000313" key="2">
    <source>
        <dbReference type="EMBL" id="KUG05243.1"/>
    </source>
</evidence>
<keyword evidence="1" id="KW-1133">Transmembrane helix</keyword>
<dbReference type="AlphaFoldDB" id="A0A0W8E9D5"/>
<protein>
    <recommendedName>
        <fullName evidence="3">Flp family type IVb pilin</fullName>
    </recommendedName>
</protein>